<keyword evidence="2" id="KW-1133">Transmembrane helix</keyword>
<dbReference type="Proteomes" id="UP000245207">
    <property type="component" value="Unassembled WGS sequence"/>
</dbReference>
<dbReference type="PANTHER" id="PTHR34054:SF4">
    <property type="entry name" value="PROTEIN, PUTATIVE-RELATED"/>
    <property type="match status" value="1"/>
</dbReference>
<dbReference type="AlphaFoldDB" id="A0A2U1PBY0"/>
<evidence type="ECO:0000256" key="1">
    <source>
        <dbReference type="SAM" id="MobiDB-lite"/>
    </source>
</evidence>
<protein>
    <submittedName>
        <fullName evidence="3">Uncharacterized protein</fullName>
    </submittedName>
</protein>
<keyword evidence="2" id="KW-0812">Transmembrane</keyword>
<feature type="region of interest" description="Disordered" evidence="1">
    <location>
        <begin position="181"/>
        <end position="207"/>
    </location>
</feature>
<keyword evidence="2" id="KW-0472">Membrane</keyword>
<evidence type="ECO:0000256" key="2">
    <source>
        <dbReference type="SAM" id="Phobius"/>
    </source>
</evidence>
<reference evidence="3 4" key="1">
    <citation type="journal article" date="2018" name="Mol. Plant">
        <title>The genome of Artemisia annua provides insight into the evolution of Asteraceae family and artemisinin biosynthesis.</title>
        <authorList>
            <person name="Shen Q."/>
            <person name="Zhang L."/>
            <person name="Liao Z."/>
            <person name="Wang S."/>
            <person name="Yan T."/>
            <person name="Shi P."/>
            <person name="Liu M."/>
            <person name="Fu X."/>
            <person name="Pan Q."/>
            <person name="Wang Y."/>
            <person name="Lv Z."/>
            <person name="Lu X."/>
            <person name="Zhang F."/>
            <person name="Jiang W."/>
            <person name="Ma Y."/>
            <person name="Chen M."/>
            <person name="Hao X."/>
            <person name="Li L."/>
            <person name="Tang Y."/>
            <person name="Lv G."/>
            <person name="Zhou Y."/>
            <person name="Sun X."/>
            <person name="Brodelius P.E."/>
            <person name="Rose J.K.C."/>
            <person name="Tang K."/>
        </authorList>
    </citation>
    <scope>NUCLEOTIDE SEQUENCE [LARGE SCALE GENOMIC DNA]</scope>
    <source>
        <strain evidence="4">cv. Huhao1</strain>
        <tissue evidence="3">Leaf</tissue>
    </source>
</reference>
<sequence length="207" mass="22593">MSVSKLATALTIIFVVSVVILITELVFVLWRRRSSRLQLSRPPTSEDPTLSTSDYTAKELLLFFCLKAKTRVEPSETAPTQNPNGPSTNDEAIDVFKLLEANRPSRILCTIKEDDREDAGSTSISVVDSVDITTTIEKVSLQECLELEKAAERAAKAEMEIEDKKTVLSLSPCDSPMFFTPLGSPSRDGFGSEFASPLTGKSSATGR</sequence>
<gene>
    <name evidence="3" type="ORF">CTI12_AA170440</name>
</gene>
<keyword evidence="4" id="KW-1185">Reference proteome</keyword>
<evidence type="ECO:0000313" key="4">
    <source>
        <dbReference type="Proteomes" id="UP000245207"/>
    </source>
</evidence>
<dbReference type="EMBL" id="PKPP01001370">
    <property type="protein sequence ID" value="PWA83262.1"/>
    <property type="molecule type" value="Genomic_DNA"/>
</dbReference>
<evidence type="ECO:0000313" key="3">
    <source>
        <dbReference type="EMBL" id="PWA83262.1"/>
    </source>
</evidence>
<comment type="caution">
    <text evidence="3">The sequence shown here is derived from an EMBL/GenBank/DDBJ whole genome shotgun (WGS) entry which is preliminary data.</text>
</comment>
<dbReference type="OrthoDB" id="784633at2759"/>
<feature type="transmembrane region" description="Helical" evidence="2">
    <location>
        <begin position="6"/>
        <end position="30"/>
    </location>
</feature>
<proteinExistence type="predicted"/>
<organism evidence="3 4">
    <name type="scientific">Artemisia annua</name>
    <name type="common">Sweet wormwood</name>
    <dbReference type="NCBI Taxonomy" id="35608"/>
    <lineage>
        <taxon>Eukaryota</taxon>
        <taxon>Viridiplantae</taxon>
        <taxon>Streptophyta</taxon>
        <taxon>Embryophyta</taxon>
        <taxon>Tracheophyta</taxon>
        <taxon>Spermatophyta</taxon>
        <taxon>Magnoliopsida</taxon>
        <taxon>eudicotyledons</taxon>
        <taxon>Gunneridae</taxon>
        <taxon>Pentapetalae</taxon>
        <taxon>asterids</taxon>
        <taxon>campanulids</taxon>
        <taxon>Asterales</taxon>
        <taxon>Asteraceae</taxon>
        <taxon>Asteroideae</taxon>
        <taxon>Anthemideae</taxon>
        <taxon>Artemisiinae</taxon>
        <taxon>Artemisia</taxon>
    </lineage>
</organism>
<name>A0A2U1PBY0_ARTAN</name>
<dbReference type="InterPro" id="IPR045884">
    <property type="entry name" value="At5g59350-like"/>
</dbReference>
<accession>A0A2U1PBY0</accession>
<dbReference type="PANTHER" id="PTHR34054">
    <property type="entry name" value="EXPRESSED PROTEIN"/>
    <property type="match status" value="1"/>
</dbReference>